<accession>A0A6V7P104</accession>
<reference evidence="1" key="1">
    <citation type="submission" date="2020-07" db="EMBL/GenBank/DDBJ databases">
        <authorList>
            <person name="Lin J."/>
        </authorList>
    </citation>
    <scope>NUCLEOTIDE SEQUENCE</scope>
</reference>
<protein>
    <submittedName>
        <fullName evidence="1">Uncharacterized protein</fullName>
    </submittedName>
</protein>
<dbReference type="AlphaFoldDB" id="A0A6V7P104"/>
<organism evidence="1">
    <name type="scientific">Ananas comosus var. bracteatus</name>
    <name type="common">red pineapple</name>
    <dbReference type="NCBI Taxonomy" id="296719"/>
    <lineage>
        <taxon>Eukaryota</taxon>
        <taxon>Viridiplantae</taxon>
        <taxon>Streptophyta</taxon>
        <taxon>Embryophyta</taxon>
        <taxon>Tracheophyta</taxon>
        <taxon>Spermatophyta</taxon>
        <taxon>Magnoliopsida</taxon>
        <taxon>Liliopsida</taxon>
        <taxon>Poales</taxon>
        <taxon>Bromeliaceae</taxon>
        <taxon>Bromelioideae</taxon>
        <taxon>Ananas</taxon>
    </lineage>
</organism>
<sequence>MPWIQEFEKYNITKDKTYITKLEGFPSGTARGKKKDSFYTDSLFQGIVAVGNIYKKGRKRKAIKRIFVERSGKEWPNVGGGRILQDVKLAGSAISSFLRRKQRGSFDFAAGPTVLPIVLVHGRLR</sequence>
<gene>
    <name evidence="1" type="ORF">CB5_LOCUS7743</name>
</gene>
<proteinExistence type="predicted"/>
<dbReference type="EMBL" id="LR862144">
    <property type="protein sequence ID" value="CAD1824532.1"/>
    <property type="molecule type" value="Genomic_DNA"/>
</dbReference>
<evidence type="ECO:0000313" key="1">
    <source>
        <dbReference type="EMBL" id="CAD1824532.1"/>
    </source>
</evidence>
<name>A0A6V7P104_ANACO</name>